<dbReference type="EMBL" id="GGEC01040253">
    <property type="protein sequence ID" value="MBX20737.1"/>
    <property type="molecule type" value="Transcribed_RNA"/>
</dbReference>
<dbReference type="AlphaFoldDB" id="A0A2P2LRZ7"/>
<reference evidence="1" key="1">
    <citation type="submission" date="2018-02" db="EMBL/GenBank/DDBJ databases">
        <title>Rhizophora mucronata_Transcriptome.</title>
        <authorList>
            <person name="Meera S.P."/>
            <person name="Sreeshan A."/>
            <person name="Augustine A."/>
        </authorList>
    </citation>
    <scope>NUCLEOTIDE SEQUENCE</scope>
    <source>
        <tissue evidence="1">Leaf</tissue>
    </source>
</reference>
<name>A0A2P2LRZ7_RHIMU</name>
<organism evidence="1">
    <name type="scientific">Rhizophora mucronata</name>
    <name type="common">Asiatic mangrove</name>
    <dbReference type="NCBI Taxonomy" id="61149"/>
    <lineage>
        <taxon>Eukaryota</taxon>
        <taxon>Viridiplantae</taxon>
        <taxon>Streptophyta</taxon>
        <taxon>Embryophyta</taxon>
        <taxon>Tracheophyta</taxon>
        <taxon>Spermatophyta</taxon>
        <taxon>Magnoliopsida</taxon>
        <taxon>eudicotyledons</taxon>
        <taxon>Gunneridae</taxon>
        <taxon>Pentapetalae</taxon>
        <taxon>rosids</taxon>
        <taxon>fabids</taxon>
        <taxon>Malpighiales</taxon>
        <taxon>Rhizophoraceae</taxon>
        <taxon>Rhizophora</taxon>
    </lineage>
</organism>
<accession>A0A2P2LRZ7</accession>
<sequence>MEKNIPLMTIWMGTKPPIKATNPAFTTDPISVLTNCTQYSQLPDRPIQILTNTSQHACTIIAEIKVSNTGSAGIEYGKKMHVSTTLFANSRQTCLESRKISMTPRTVILKE</sequence>
<protein>
    <submittedName>
        <fullName evidence="1">Alcohol dehydrogenase</fullName>
    </submittedName>
</protein>
<evidence type="ECO:0000313" key="1">
    <source>
        <dbReference type="EMBL" id="MBX20737.1"/>
    </source>
</evidence>
<proteinExistence type="predicted"/>